<comment type="cofactor">
    <cofactor evidence="7">
        <name>Zn(2+)</name>
        <dbReference type="ChEBI" id="CHEBI:29105"/>
    </cofactor>
    <text evidence="7">Binds 1 zinc ion.</text>
</comment>
<dbReference type="HAMAP" id="MF_00440">
    <property type="entry name" value="NrdR"/>
    <property type="match status" value="1"/>
</dbReference>
<feature type="domain" description="ATP-cone" evidence="8">
    <location>
        <begin position="137"/>
        <end position="227"/>
    </location>
</feature>
<comment type="similarity">
    <text evidence="7">Belongs to the NrdR family.</text>
</comment>
<evidence type="ECO:0000256" key="6">
    <source>
        <dbReference type="ARBA" id="ARBA00023163"/>
    </source>
</evidence>
<reference evidence="9 10" key="1">
    <citation type="journal article" date="2017" name="Int. J. Syst. Evol. Microbiol.">
        <title>Pseudokineococcus basanitobsidens sp. nov., isolated from volcanic rock.</title>
        <authorList>
            <person name="Lee D.W."/>
            <person name="Park M.Y."/>
            <person name="Kim J.J."/>
            <person name="Kim B.S."/>
        </authorList>
    </citation>
    <scope>NUCLEOTIDE SEQUENCE [LARGE SCALE GENOMIC DNA]</scope>
    <source>
        <strain evidence="9 10">DSM 103726</strain>
    </source>
</reference>
<organism evidence="9 10">
    <name type="scientific">Pseudokineococcus basanitobsidens</name>
    <dbReference type="NCBI Taxonomy" id="1926649"/>
    <lineage>
        <taxon>Bacteria</taxon>
        <taxon>Bacillati</taxon>
        <taxon>Actinomycetota</taxon>
        <taxon>Actinomycetes</taxon>
        <taxon>Kineosporiales</taxon>
        <taxon>Kineosporiaceae</taxon>
        <taxon>Pseudokineococcus</taxon>
    </lineage>
</organism>
<evidence type="ECO:0000313" key="9">
    <source>
        <dbReference type="EMBL" id="MEJ5945092.1"/>
    </source>
</evidence>
<evidence type="ECO:0000313" key="10">
    <source>
        <dbReference type="Proteomes" id="UP001387100"/>
    </source>
</evidence>
<keyword evidence="2 7" id="KW-0547">Nucleotide-binding</keyword>
<keyword evidence="3 7" id="KW-0067">ATP-binding</keyword>
<dbReference type="EMBL" id="JBBIAA010000005">
    <property type="protein sequence ID" value="MEJ5945092.1"/>
    <property type="molecule type" value="Genomic_DNA"/>
</dbReference>
<dbReference type="InterPro" id="IPR003796">
    <property type="entry name" value="RNR_NrdR-like"/>
</dbReference>
<evidence type="ECO:0000256" key="1">
    <source>
        <dbReference type="ARBA" id="ARBA00022491"/>
    </source>
</evidence>
<dbReference type="PANTHER" id="PTHR30455">
    <property type="entry name" value="TRANSCRIPTIONAL REPRESSOR NRDR"/>
    <property type="match status" value="1"/>
</dbReference>
<dbReference type="Pfam" id="PF22811">
    <property type="entry name" value="Zn_ribbon_NrdR"/>
    <property type="match status" value="1"/>
</dbReference>
<protein>
    <recommendedName>
        <fullName evidence="7">Transcriptional repressor NrdR</fullName>
    </recommendedName>
</protein>
<dbReference type="InterPro" id="IPR005144">
    <property type="entry name" value="ATP-cone_dom"/>
</dbReference>
<proteinExistence type="inferred from homology"/>
<keyword evidence="10" id="KW-1185">Reference proteome</keyword>
<name>A0ABU8RJ27_9ACTN</name>
<gene>
    <name evidence="7 9" type="primary">nrdR</name>
    <name evidence="9" type="ORF">WDZ17_07250</name>
</gene>
<evidence type="ECO:0000259" key="8">
    <source>
        <dbReference type="PROSITE" id="PS51161"/>
    </source>
</evidence>
<dbReference type="Pfam" id="PF03477">
    <property type="entry name" value="ATP-cone"/>
    <property type="match status" value="1"/>
</dbReference>
<evidence type="ECO:0000256" key="4">
    <source>
        <dbReference type="ARBA" id="ARBA00023015"/>
    </source>
</evidence>
<dbReference type="PROSITE" id="PS51161">
    <property type="entry name" value="ATP_CONE"/>
    <property type="match status" value="1"/>
</dbReference>
<keyword evidence="7" id="KW-0479">Metal-binding</keyword>
<keyword evidence="5 7" id="KW-0238">DNA-binding</keyword>
<keyword evidence="7" id="KW-0863">Zinc-finger</keyword>
<evidence type="ECO:0000256" key="5">
    <source>
        <dbReference type="ARBA" id="ARBA00023125"/>
    </source>
</evidence>
<dbReference type="Proteomes" id="UP001387100">
    <property type="component" value="Unassembled WGS sequence"/>
</dbReference>
<sequence>MVGPTLGGVVLTNAGAARGGRGVTTSGDPPGPCGRPTCGLPFTPTSGSCTAVVRPQVVDAQVERSTPCGAAAEAPAAGGCPVVVPPARGEPVHCPFCRHPDSRVVDSRATDDGTAIRRRRQCPSCGRRFTTMEAASLTVVKRSGTTEPFSREKVLTGVRKACQGRPVTEDRLALLAQQVEETVRTSGTAEVEAHEVGVAVLAPLRELDEVAYLRFASVYQAFDSLDDFETAITLLRAERETAASPGADAPLLHP</sequence>
<evidence type="ECO:0000256" key="3">
    <source>
        <dbReference type="ARBA" id="ARBA00022840"/>
    </source>
</evidence>
<keyword evidence="6 7" id="KW-0804">Transcription</keyword>
<keyword evidence="1 7" id="KW-0678">Repressor</keyword>
<feature type="zinc finger region" evidence="7">
    <location>
        <begin position="94"/>
        <end position="125"/>
    </location>
</feature>
<evidence type="ECO:0000256" key="2">
    <source>
        <dbReference type="ARBA" id="ARBA00022741"/>
    </source>
</evidence>
<dbReference type="InterPro" id="IPR055173">
    <property type="entry name" value="NrdR-like_N"/>
</dbReference>
<comment type="function">
    <text evidence="7">Negatively regulates transcription of bacterial ribonucleotide reductase nrd genes and operons by binding to NrdR-boxes.</text>
</comment>
<keyword evidence="7" id="KW-0862">Zinc</keyword>
<evidence type="ECO:0000256" key="7">
    <source>
        <dbReference type="HAMAP-Rule" id="MF_00440"/>
    </source>
</evidence>
<dbReference type="PANTHER" id="PTHR30455:SF2">
    <property type="entry name" value="TRANSCRIPTIONAL REPRESSOR NRDR"/>
    <property type="match status" value="1"/>
</dbReference>
<comment type="caution">
    <text evidence="9">The sequence shown here is derived from an EMBL/GenBank/DDBJ whole genome shotgun (WGS) entry which is preliminary data.</text>
</comment>
<dbReference type="NCBIfam" id="TIGR00244">
    <property type="entry name" value="transcriptional regulator NrdR"/>
    <property type="match status" value="1"/>
</dbReference>
<accession>A0ABU8RJ27</accession>
<keyword evidence="4 7" id="KW-0805">Transcription regulation</keyword>